<feature type="domain" description="GFO/IDH/MocA-like oxidoreductase" evidence="2">
    <location>
        <begin position="142"/>
        <end position="275"/>
    </location>
</feature>
<dbReference type="Gene3D" id="3.30.360.10">
    <property type="entry name" value="Dihydrodipicolinate Reductase, domain 2"/>
    <property type="match status" value="1"/>
</dbReference>
<dbReference type="RefSeq" id="WP_207975277.1">
    <property type="nucleotide sequence ID" value="NZ_JAGDEL010000002.1"/>
</dbReference>
<dbReference type="Gene3D" id="3.40.50.720">
    <property type="entry name" value="NAD(P)-binding Rossmann-like Domain"/>
    <property type="match status" value="1"/>
</dbReference>
<keyword evidence="4" id="KW-1185">Reference proteome</keyword>
<dbReference type="SUPFAM" id="SSF55347">
    <property type="entry name" value="Glyceraldehyde-3-phosphate dehydrogenase-like, C-terminal domain"/>
    <property type="match status" value="1"/>
</dbReference>
<sequence length="381" mass="41607">MSKNKLNIGIIGCGGIANQKHLPSLAKVSHLGEMTAFCDIVEERAIKAAQEYGTKNAKVYTDYKELLQDDAIDVVHVLTPNLQHSFITVDALEAGKHVMCEKPMAINSKEAQDMIDAANRTGKKLTIGYQNRFRDDSQVLYKASRAGEFGDVYFAKAHAIRRRGVPTWGVFLDVEQQGGGPLIDIGTHALDLTLWCMDNYKPQSVTGSVFHKLANKHEGNLFGPWDVDTFGVEDSAFGFIKMQNGATIILECSWALNTTDVREAMTTLCGTEGGAEMKGNPSADGGELVFNSTKYGKLVETKPATGGGIAYFDTSAEDPGVLEARQWLECIINDTEPLVKPEQAFVVTQILEAIYTSAKTGKTIEFTEEKLSTSTSYSINV</sequence>
<dbReference type="Pfam" id="PF01408">
    <property type="entry name" value="GFO_IDH_MocA"/>
    <property type="match status" value="1"/>
</dbReference>
<dbReference type="InterPro" id="IPR052515">
    <property type="entry name" value="Gfo/Idh/MocA_Oxidoreductase"/>
</dbReference>
<reference evidence="3 4" key="1">
    <citation type="submission" date="2021-03" db="EMBL/GenBank/DDBJ databases">
        <title>Whole genome sequence of Metabacillus bambusae BG109.</title>
        <authorList>
            <person name="Jeong J.W."/>
        </authorList>
    </citation>
    <scope>NUCLEOTIDE SEQUENCE [LARGE SCALE GENOMIC DNA]</scope>
    <source>
        <strain evidence="3 4">BG109</strain>
    </source>
</reference>
<dbReference type="PANTHER" id="PTHR43249">
    <property type="entry name" value="UDP-N-ACETYL-2-AMINO-2-DEOXY-D-GLUCURONATE OXIDASE"/>
    <property type="match status" value="1"/>
</dbReference>
<dbReference type="EMBL" id="JAGDEL010000002">
    <property type="protein sequence ID" value="MBO1510625.1"/>
    <property type="molecule type" value="Genomic_DNA"/>
</dbReference>
<name>A0ABS3MXR6_9BACI</name>
<dbReference type="InterPro" id="IPR000683">
    <property type="entry name" value="Gfo/Idh/MocA-like_OxRdtase_N"/>
</dbReference>
<accession>A0ABS3MXR6</accession>
<dbReference type="InterPro" id="IPR036291">
    <property type="entry name" value="NAD(P)-bd_dom_sf"/>
</dbReference>
<comment type="caution">
    <text evidence="3">The sequence shown here is derived from an EMBL/GenBank/DDBJ whole genome shotgun (WGS) entry which is preliminary data.</text>
</comment>
<evidence type="ECO:0000313" key="4">
    <source>
        <dbReference type="Proteomes" id="UP000663981"/>
    </source>
</evidence>
<dbReference type="SUPFAM" id="SSF51735">
    <property type="entry name" value="NAD(P)-binding Rossmann-fold domains"/>
    <property type="match status" value="1"/>
</dbReference>
<dbReference type="InterPro" id="IPR055170">
    <property type="entry name" value="GFO_IDH_MocA-like_dom"/>
</dbReference>
<dbReference type="Proteomes" id="UP000663981">
    <property type="component" value="Unassembled WGS sequence"/>
</dbReference>
<gene>
    <name evidence="3" type="ORF">I7822_02845</name>
</gene>
<evidence type="ECO:0000313" key="3">
    <source>
        <dbReference type="EMBL" id="MBO1510625.1"/>
    </source>
</evidence>
<evidence type="ECO:0000259" key="1">
    <source>
        <dbReference type="Pfam" id="PF01408"/>
    </source>
</evidence>
<evidence type="ECO:0000259" key="2">
    <source>
        <dbReference type="Pfam" id="PF22725"/>
    </source>
</evidence>
<feature type="domain" description="Gfo/Idh/MocA-like oxidoreductase N-terminal" evidence="1">
    <location>
        <begin position="6"/>
        <end position="129"/>
    </location>
</feature>
<organism evidence="3 4">
    <name type="scientific">Metabacillus bambusae</name>
    <dbReference type="NCBI Taxonomy" id="2795218"/>
    <lineage>
        <taxon>Bacteria</taxon>
        <taxon>Bacillati</taxon>
        <taxon>Bacillota</taxon>
        <taxon>Bacilli</taxon>
        <taxon>Bacillales</taxon>
        <taxon>Bacillaceae</taxon>
        <taxon>Metabacillus</taxon>
    </lineage>
</organism>
<dbReference type="Pfam" id="PF22725">
    <property type="entry name" value="GFO_IDH_MocA_C3"/>
    <property type="match status" value="1"/>
</dbReference>
<proteinExistence type="predicted"/>
<protein>
    <submittedName>
        <fullName evidence="3">Gfo/Idh/MocA family oxidoreductase</fullName>
    </submittedName>
</protein>
<dbReference type="PANTHER" id="PTHR43249:SF1">
    <property type="entry name" value="D-GLUCOSIDE 3-DEHYDROGENASE"/>
    <property type="match status" value="1"/>
</dbReference>